<gene>
    <name evidence="4" type="ORF">CEPIT_LOCUS20500</name>
</gene>
<dbReference type="InterPro" id="IPR057670">
    <property type="entry name" value="SH3_retrovirus"/>
</dbReference>
<dbReference type="InterPro" id="IPR025724">
    <property type="entry name" value="GAG-pre-integrase_dom"/>
</dbReference>
<feature type="compositionally biased region" description="Polar residues" evidence="2">
    <location>
        <begin position="756"/>
        <end position="768"/>
    </location>
</feature>
<feature type="domain" description="Integrase catalytic" evidence="3">
    <location>
        <begin position="424"/>
        <end position="589"/>
    </location>
</feature>
<dbReference type="GO" id="GO:0003676">
    <property type="term" value="F:nucleic acid binding"/>
    <property type="evidence" value="ECO:0007669"/>
    <property type="project" value="InterPro"/>
</dbReference>
<dbReference type="Pfam" id="PF00665">
    <property type="entry name" value="rve"/>
    <property type="match status" value="1"/>
</dbReference>
<dbReference type="InterPro" id="IPR036397">
    <property type="entry name" value="RNaseH_sf"/>
</dbReference>
<evidence type="ECO:0000313" key="4">
    <source>
        <dbReference type="EMBL" id="CAH9113924.1"/>
    </source>
</evidence>
<dbReference type="PANTHER" id="PTHR11439">
    <property type="entry name" value="GAG-POL-RELATED RETROTRANSPOSON"/>
    <property type="match status" value="1"/>
</dbReference>
<evidence type="ECO:0000259" key="3">
    <source>
        <dbReference type="PROSITE" id="PS50994"/>
    </source>
</evidence>
<keyword evidence="5" id="KW-1185">Reference proteome</keyword>
<accession>A0AAV0E023</accession>
<proteinExistence type="predicted"/>
<feature type="region of interest" description="Disordered" evidence="2">
    <location>
        <begin position="91"/>
        <end position="192"/>
    </location>
</feature>
<dbReference type="InterPro" id="IPR001584">
    <property type="entry name" value="Integrase_cat-core"/>
</dbReference>
<evidence type="ECO:0000313" key="5">
    <source>
        <dbReference type="Proteomes" id="UP001152523"/>
    </source>
</evidence>
<dbReference type="Proteomes" id="UP001152523">
    <property type="component" value="Unassembled WGS sequence"/>
</dbReference>
<dbReference type="Pfam" id="PF13976">
    <property type="entry name" value="gag_pre-integrs"/>
    <property type="match status" value="1"/>
</dbReference>
<dbReference type="CDD" id="cd09272">
    <property type="entry name" value="RNase_HI_RT_Ty1"/>
    <property type="match status" value="1"/>
</dbReference>
<evidence type="ECO:0000256" key="1">
    <source>
        <dbReference type="ARBA" id="ARBA00022750"/>
    </source>
</evidence>
<dbReference type="Gene3D" id="3.30.420.10">
    <property type="entry name" value="Ribonuclease H-like superfamily/Ribonuclease H"/>
    <property type="match status" value="1"/>
</dbReference>
<feature type="compositionally biased region" description="Low complexity" evidence="2">
    <location>
        <begin position="91"/>
        <end position="100"/>
    </location>
</feature>
<dbReference type="Pfam" id="PF07727">
    <property type="entry name" value="RVT_2"/>
    <property type="match status" value="1"/>
</dbReference>
<keyword evidence="1" id="KW-0645">Protease</keyword>
<organism evidence="4 5">
    <name type="scientific">Cuscuta epithymum</name>
    <dbReference type="NCBI Taxonomy" id="186058"/>
    <lineage>
        <taxon>Eukaryota</taxon>
        <taxon>Viridiplantae</taxon>
        <taxon>Streptophyta</taxon>
        <taxon>Embryophyta</taxon>
        <taxon>Tracheophyta</taxon>
        <taxon>Spermatophyta</taxon>
        <taxon>Magnoliopsida</taxon>
        <taxon>eudicotyledons</taxon>
        <taxon>Gunneridae</taxon>
        <taxon>Pentapetalae</taxon>
        <taxon>asterids</taxon>
        <taxon>lamiids</taxon>
        <taxon>Solanales</taxon>
        <taxon>Convolvulaceae</taxon>
        <taxon>Cuscuteae</taxon>
        <taxon>Cuscuta</taxon>
        <taxon>Cuscuta subgen. Cuscuta</taxon>
    </lineage>
</organism>
<dbReference type="GO" id="GO:0015074">
    <property type="term" value="P:DNA integration"/>
    <property type="evidence" value="ECO:0007669"/>
    <property type="project" value="InterPro"/>
</dbReference>
<feature type="compositionally biased region" description="Low complexity" evidence="2">
    <location>
        <begin position="701"/>
        <end position="722"/>
    </location>
</feature>
<dbReference type="PANTHER" id="PTHR11439:SF467">
    <property type="entry name" value="INTEGRASE CATALYTIC DOMAIN-CONTAINING PROTEIN"/>
    <property type="match status" value="1"/>
</dbReference>
<feature type="compositionally biased region" description="Basic residues" evidence="2">
    <location>
        <begin position="102"/>
        <end position="117"/>
    </location>
</feature>
<evidence type="ECO:0000256" key="2">
    <source>
        <dbReference type="SAM" id="MobiDB-lite"/>
    </source>
</evidence>
<dbReference type="Pfam" id="PF22936">
    <property type="entry name" value="Pol_BBD"/>
    <property type="match status" value="1"/>
</dbReference>
<keyword evidence="1" id="KW-0378">Hydrolase</keyword>
<dbReference type="InterPro" id="IPR054722">
    <property type="entry name" value="PolX-like_BBD"/>
</dbReference>
<feature type="compositionally biased region" description="Low complexity" evidence="2">
    <location>
        <begin position="134"/>
        <end position="169"/>
    </location>
</feature>
<sequence>MESYLREIKNLVDALAAINSPVSDKELLQSILAGLGPDYKSLVTTVSLFPEQFPFHILEPRLLEAEQQLLSERQQQAAIGHQAFAVAAAGGQPPAGYAARGRGGRGRGRGRQGRGRGRGYPQQPYSFQHQAATSFGAQQPAGPQPSHGGSPAASGSGQQQGFGPQVFSQHPASIQGVQSTRPGTSGFSSGEGILGSVPPPVVCQLCFSAGHSALQCPSRYAPPSAPALLTSNNGDSNTALWYPDSGASAHMTPTEGILVNKSIYTGPLLVSVANGSKLPIANIGDVHLNSSNRPLTLKSVFHVPHIKFNLLSIQKLCADNNCVVIFDKNSFFVKDKISGKVLLEAPSHGHLYPVSLRSQPPFALSSLALSGPIWHRRLGHCGTSILRTLQSQHHICSSSSFSHDCISCRLGKSQRLPFMDASHNSTMPLQLIHSDVWQSPVLSNLGFKYYVCFIDDFSRYTWLYPMRTKAEVFLHFKNFKALVENLFNTRIKIFQSDGGGEFVNSNMQQFFDIQGIYFRKSCPDTPQQNGVAERKHRHLLELTRTMLLEASIPSQFWVDAIFTAAYIINRLPSPLLGHSSPYERLFQKSPDYAFMRVFGCSCFPNISASSANKLSARSVHCVFIGYASGYKGYRCLEPKSGRVYVSRHVRFFENIFPFTSLRSSPPESTSSNSTSTVNSDFFLTNTLRPHIPQPRLTPQVPLTSSLPLSYSSSSTHSQNPPTVICSPETPATSPIHTPSALPANDQISPPPSPPSATSAHDQSSHQSCPPSSPPSATSAGSASPPTTSPLIPRFNLHPMQTRAKSGIFKPKSIFTLNTVVSVADPTCFSEAQKHLIWREAMADEFNALISNNTWDLVPFDSSKNVVGSKWIYKTKFNSDGSIERHKARLVAQGFNQQAGVDFSETFSPVVKPTTVRIVLTLAISFGWVMRQLDVKNAFLHGHLTEEVYMRQPRGFVHPQFPHHMCRLRKAIYGLKQAPRAWFHRFSSFLLTHNFVCSKSDNSLFIYRQGQSVMYLLLYVDDIIITGNSSSLVSSFITCIASHFAMKDLGDLHYFLGVQAVRNSKGVFLSQQKYVSDLLLRFHLHTLKSVRTPVATRTSLSLTDGELLADATEYRSMVGALQYLTLTRPDITYAVHLVSQFMHAPRTTHMLAVKRIFRYLQGTIDHGLWLQKSARSLCIFAYSDADWAGCPDTSRSTTGFAIFLGPNLVSWKSKKQPTVSKSSTEAEYRAIAYTVQDTLHIRSVLFELGYSIRDPVHLFCDNISASYLTANPVQHARSKHIQIDYHFVRERVAHGDLLVKYVPTHLQLADIFTKALSSQQFNFLKDNLRVVSPAQLEGV</sequence>
<name>A0AAV0E023_9ASTE</name>
<protein>
    <recommendedName>
        <fullName evidence="3">Integrase catalytic domain-containing protein</fullName>
    </recommendedName>
</protein>
<feature type="compositionally biased region" description="Low complexity" evidence="2">
    <location>
        <begin position="774"/>
        <end position="789"/>
    </location>
</feature>
<comment type="caution">
    <text evidence="4">The sequence shown here is derived from an EMBL/GenBank/DDBJ whole genome shotgun (WGS) entry which is preliminary data.</text>
</comment>
<dbReference type="InterPro" id="IPR012337">
    <property type="entry name" value="RNaseH-like_sf"/>
</dbReference>
<feature type="region of interest" description="Disordered" evidence="2">
    <location>
        <begin position="688"/>
        <end position="793"/>
    </location>
</feature>
<dbReference type="InterPro" id="IPR013103">
    <property type="entry name" value="RVT_2"/>
</dbReference>
<dbReference type="SUPFAM" id="SSF53098">
    <property type="entry name" value="Ribonuclease H-like"/>
    <property type="match status" value="1"/>
</dbReference>
<feature type="compositionally biased region" description="Polar residues" evidence="2">
    <location>
        <begin position="170"/>
        <end position="188"/>
    </location>
</feature>
<dbReference type="InterPro" id="IPR043502">
    <property type="entry name" value="DNA/RNA_pol_sf"/>
</dbReference>
<dbReference type="PROSITE" id="PS50994">
    <property type="entry name" value="INTEGRASE"/>
    <property type="match status" value="1"/>
</dbReference>
<dbReference type="GO" id="GO:0004190">
    <property type="term" value="F:aspartic-type endopeptidase activity"/>
    <property type="evidence" value="ECO:0007669"/>
    <property type="project" value="UniProtKB-KW"/>
</dbReference>
<dbReference type="SUPFAM" id="SSF56672">
    <property type="entry name" value="DNA/RNA polymerases"/>
    <property type="match status" value="1"/>
</dbReference>
<dbReference type="EMBL" id="CAMAPF010000213">
    <property type="protein sequence ID" value="CAH9113924.1"/>
    <property type="molecule type" value="Genomic_DNA"/>
</dbReference>
<dbReference type="Pfam" id="PF25597">
    <property type="entry name" value="SH3_retrovirus"/>
    <property type="match status" value="1"/>
</dbReference>
<keyword evidence="1" id="KW-0064">Aspartyl protease</keyword>
<reference evidence="4" key="1">
    <citation type="submission" date="2022-07" db="EMBL/GenBank/DDBJ databases">
        <authorList>
            <person name="Macas J."/>
            <person name="Novak P."/>
            <person name="Neumann P."/>
        </authorList>
    </citation>
    <scope>NUCLEOTIDE SEQUENCE</scope>
</reference>